<accession>A0ABW5MXZ3</accession>
<gene>
    <name evidence="1" type="ORF">ACFSQJ_10330</name>
</gene>
<organism evidence="1 2">
    <name type="scientific">Croceitalea marina</name>
    <dbReference type="NCBI Taxonomy" id="1775166"/>
    <lineage>
        <taxon>Bacteria</taxon>
        <taxon>Pseudomonadati</taxon>
        <taxon>Bacteroidota</taxon>
        <taxon>Flavobacteriia</taxon>
        <taxon>Flavobacteriales</taxon>
        <taxon>Flavobacteriaceae</taxon>
        <taxon>Croceitalea</taxon>
    </lineage>
</organism>
<comment type="caution">
    <text evidence="1">The sequence shown here is derived from an EMBL/GenBank/DDBJ whole genome shotgun (WGS) entry which is preliminary data.</text>
</comment>
<dbReference type="EMBL" id="JBHULB010000013">
    <property type="protein sequence ID" value="MFD2587329.1"/>
    <property type="molecule type" value="Genomic_DNA"/>
</dbReference>
<evidence type="ECO:0000313" key="1">
    <source>
        <dbReference type="EMBL" id="MFD2587329.1"/>
    </source>
</evidence>
<dbReference type="Proteomes" id="UP001597526">
    <property type="component" value="Unassembled WGS sequence"/>
</dbReference>
<keyword evidence="2" id="KW-1185">Reference proteome</keyword>
<name>A0ABW5MXZ3_9FLAO</name>
<proteinExistence type="predicted"/>
<dbReference type="RefSeq" id="WP_339142016.1">
    <property type="nucleotide sequence ID" value="NZ_JBHULB010000013.1"/>
</dbReference>
<evidence type="ECO:0000313" key="2">
    <source>
        <dbReference type="Proteomes" id="UP001597526"/>
    </source>
</evidence>
<reference evidence="2" key="1">
    <citation type="journal article" date="2019" name="Int. J. Syst. Evol. Microbiol.">
        <title>The Global Catalogue of Microorganisms (GCM) 10K type strain sequencing project: providing services to taxonomists for standard genome sequencing and annotation.</title>
        <authorList>
            <consortium name="The Broad Institute Genomics Platform"/>
            <consortium name="The Broad Institute Genome Sequencing Center for Infectious Disease"/>
            <person name="Wu L."/>
            <person name="Ma J."/>
        </authorList>
    </citation>
    <scope>NUCLEOTIDE SEQUENCE [LARGE SCALE GENOMIC DNA]</scope>
    <source>
        <strain evidence="2">KCTC 52368</strain>
    </source>
</reference>
<sequence>MTLYDFLMLDTKEQMTKVMVNGNLVTHLHNGTSSFALYALNTFFVELEYLKEPQWSKQESVVLRKHIFKSGVRMEKYIGKI</sequence>
<protein>
    <submittedName>
        <fullName evidence="1">Uncharacterized protein</fullName>
    </submittedName>
</protein>